<dbReference type="AlphaFoldDB" id="A0A699YK01"/>
<proteinExistence type="predicted"/>
<evidence type="ECO:0000313" key="2">
    <source>
        <dbReference type="Proteomes" id="UP000485058"/>
    </source>
</evidence>
<dbReference type="PANTHER" id="PTHR35115">
    <property type="entry name" value="CYCLIN DELTA-3"/>
    <property type="match status" value="1"/>
</dbReference>
<evidence type="ECO:0000313" key="1">
    <source>
        <dbReference type="EMBL" id="GFH08268.1"/>
    </source>
</evidence>
<reference evidence="1 2" key="1">
    <citation type="submission" date="2020-02" db="EMBL/GenBank/DDBJ databases">
        <title>Draft genome sequence of Haematococcus lacustris strain NIES-144.</title>
        <authorList>
            <person name="Morimoto D."/>
            <person name="Nakagawa S."/>
            <person name="Yoshida T."/>
            <person name="Sawayama S."/>
        </authorList>
    </citation>
    <scope>NUCLEOTIDE SEQUENCE [LARGE SCALE GENOMIC DNA]</scope>
    <source>
        <strain evidence="1 2">NIES-144</strain>
    </source>
</reference>
<comment type="caution">
    <text evidence="1">The sequence shown here is derived from an EMBL/GenBank/DDBJ whole genome shotgun (WGS) entry which is preliminary data.</text>
</comment>
<name>A0A699YK01_HAELA</name>
<gene>
    <name evidence="1" type="ORF">HaLaN_03203</name>
</gene>
<dbReference type="EMBL" id="BLLF01000150">
    <property type="protein sequence ID" value="GFH08268.1"/>
    <property type="molecule type" value="Genomic_DNA"/>
</dbReference>
<sequence>MAAAATTADAITSALVASEWYMRNNFFPGWARPYEFAAELFTRLKREEEARDMARENSGGGALCFE</sequence>
<dbReference type="PANTHER" id="PTHR35115:SF1">
    <property type="entry name" value="PROTEIN IN CHLOROPLAST ATPASE BIOGENESIS, CHLOROPLASTIC"/>
    <property type="match status" value="1"/>
</dbReference>
<protein>
    <submittedName>
        <fullName evidence="1">Uncharacterized protein</fullName>
    </submittedName>
</protein>
<organism evidence="1 2">
    <name type="scientific">Haematococcus lacustris</name>
    <name type="common">Green alga</name>
    <name type="synonym">Haematococcus pluvialis</name>
    <dbReference type="NCBI Taxonomy" id="44745"/>
    <lineage>
        <taxon>Eukaryota</taxon>
        <taxon>Viridiplantae</taxon>
        <taxon>Chlorophyta</taxon>
        <taxon>core chlorophytes</taxon>
        <taxon>Chlorophyceae</taxon>
        <taxon>CS clade</taxon>
        <taxon>Chlamydomonadales</taxon>
        <taxon>Haematococcaceae</taxon>
        <taxon>Haematococcus</taxon>
    </lineage>
</organism>
<feature type="non-terminal residue" evidence="1">
    <location>
        <position position="1"/>
    </location>
</feature>
<dbReference type="Proteomes" id="UP000485058">
    <property type="component" value="Unassembled WGS sequence"/>
</dbReference>
<dbReference type="InterPro" id="IPR045287">
    <property type="entry name" value="PAB"/>
</dbReference>
<keyword evidence="2" id="KW-1185">Reference proteome</keyword>
<accession>A0A699YK01</accession>